<evidence type="ECO:0000313" key="7">
    <source>
        <dbReference type="EMBL" id="MBW70350.1"/>
    </source>
</evidence>
<dbReference type="GO" id="GO:0032040">
    <property type="term" value="C:small-subunit processome"/>
    <property type="evidence" value="ECO:0007669"/>
    <property type="project" value="TreeGrafter"/>
</dbReference>
<feature type="compositionally biased region" description="Basic and acidic residues" evidence="5">
    <location>
        <begin position="1153"/>
        <end position="1162"/>
    </location>
</feature>
<reference evidence="7" key="1">
    <citation type="submission" date="2018-01" db="EMBL/GenBank/DDBJ databases">
        <title>An insight into the sialome of Amazonian anophelines.</title>
        <authorList>
            <person name="Ribeiro J.M."/>
            <person name="Scarpassa V."/>
            <person name="Calvo E."/>
        </authorList>
    </citation>
    <scope>NUCLEOTIDE SEQUENCE</scope>
</reference>
<sequence>MVYVEASFPRGKKTETEDDGLAPKKKFKPRQRENYGASTEEEAKQRKPRPKDRRRVLKEEKEEELEEQELACKASNLGFVTLQTGMLVLGCVQRTFKTHMEVTLPGRITGTVPVPAISEAYTKRLQAMIDRQSFDCPTLDDLYKVNELVYVKVMEKQTSPRQLTLSLNPHDLHSSFTANQLVPGLVLSATLSIEEDHGYTMDVGIRNVRAFLPKENLCKNPTEIGRNLFCSIEKVTRQGTTVTIILKAFRPKESRLLNVSMANLETIVPGCVVPFTVGSVVKHGLRGTLFDDTVAAFVNETMLTQPNSKPESYTMFQQLDATVLYVMPVTKHVFVSLAKYPGNRAENSVAYAAGETIENAHVVTVTSAGAWLQFAKEYRALLPKSVIMKRIKGNYEESVVMSKYHVGSVHTLRILRYDPLNRTFIVCDTLDNAVDELTLQDIQIGEIYQMRVKKLLDAGGFFVEQGAVRGSVSREWFDRTQHVKEGARVQVRAMMFEPSTPFVQFTNLPNLLKKGIRILSSREQLENANSILTAPEAKQFHGLVVQETRDYFMIKFANDIKGLLMKHLRDMEQDTAKMHTLRVGSVVQVTVHQYNSATQKLLLSLPLHSTDTVSTLTEATVIAVLPTGVEIVLKEDRSKGTIPLQYFSDFAAHNPLYVGQLKEGQKLSVVKLRQNTYSVRDVEYCHKKPMLLKNNPQGAVVRASYFSRNGQPFANLLLSDYAKPIEVRLRDEDKQAETIPDGEIIYARITYDHKGNTDESFKLNANTQRRMVCPRGIEHVYEYMETYMHDVRCLIERYKKAGKAFANFTVGQQVRCTIESEVAEKLVVKVQSEEDGSEDTAKGIAEKPPATSGNYGIGDEVVGRIIWVDVVRQVVQVCIDPARLKFIDQSKPKASELNPSERLHCTELYSNEYVHICCATKKAGPLIVVPVKHHYNDVLWKTGGKPVNIVLPMHPLGDMIFAVTKYNYGLYNGFDNMENPTKLYTKHQKRPQCVQNENDSTLKLRSQGKLRYVNELPETFQEQLLDDDQAEKSESEIDESDGDDSNDSDSYRDSVDDDEDEDFVCSDTEDQEEGLSEKINEEKTKMIKKQSNQEADGHKDGPKGQKEPKKTLPLIAVTKREKQHNGTDKSNNSEKKSKKRQLELVTASSAEVTQKKESKKQLEAANSTEQEGKSKNQKSKPKQLSVGPTNEPTKRKLESNAEAANELAKNKKKKKKSLPAGVKDMLNNFYDTQLDGGCDFLLGDQLDGAVDLAKPTKKVKSAKKRKHNETTDNVNKKDNSNSSKGKGVLPGATNFWDTTPVYKRDQNASDSDGDEREDEEDEQQASSSKRMTGKERFEAMKQEEERLRKIEEELADPSATPHTPDQFDRLVMAQPNNSMLWIRYMAFHMESAELDKARTVARKALKAINFREEAELLNVWIALLNLELRYETVDTFKEVLTEAIQYNDAFKVYRRVLDILIDCQKVSEVSELLELLVKKFRKENDMWYLVADAWYRIGQTNKAKPLLSQALKSLPNRDHIPLIVKFAFLHNRHGNRDEAHLLFEQILTSYPKRTDIWSQYVDMLVKDGLIEEARQILERAIVQRLPMKNMKTLYTKYVTFEEKHGDRDSVRRVKQMAADYVQAQLNNAGVTTAADNGRKK</sequence>
<accession>A0A2M4CYE1</accession>
<comment type="subcellular location">
    <subcellularLocation>
        <location evidence="1">Nucleus</location>
        <location evidence="1">Nucleolus</location>
    </subcellularLocation>
</comment>
<dbReference type="Gene3D" id="1.25.40.10">
    <property type="entry name" value="Tetratricopeptide repeat domain"/>
    <property type="match status" value="2"/>
</dbReference>
<dbReference type="VEuPathDB" id="VectorBase:ADAR2_003888"/>
<evidence type="ECO:0000256" key="3">
    <source>
        <dbReference type="ARBA" id="ARBA00022737"/>
    </source>
</evidence>
<evidence type="ECO:0000256" key="2">
    <source>
        <dbReference type="ARBA" id="ARBA00022552"/>
    </source>
</evidence>
<feature type="compositionally biased region" description="Basic residues" evidence="5">
    <location>
        <begin position="46"/>
        <end position="56"/>
    </location>
</feature>
<keyword evidence="2" id="KW-0698">rRNA processing</keyword>
<dbReference type="VEuPathDB" id="VectorBase:ADAC003831"/>
<evidence type="ECO:0000256" key="5">
    <source>
        <dbReference type="SAM" id="MobiDB-lite"/>
    </source>
</evidence>
<dbReference type="Gene3D" id="2.40.50.140">
    <property type="entry name" value="Nucleic acid-binding proteins"/>
    <property type="match status" value="2"/>
</dbReference>
<feature type="region of interest" description="Disordered" evidence="5">
    <location>
        <begin position="1021"/>
        <end position="1220"/>
    </location>
</feature>
<dbReference type="SMART" id="SM00316">
    <property type="entry name" value="S1"/>
    <property type="match status" value="5"/>
</dbReference>
<evidence type="ECO:0000256" key="4">
    <source>
        <dbReference type="ARBA" id="ARBA00023242"/>
    </source>
</evidence>
<evidence type="ECO:0000256" key="1">
    <source>
        <dbReference type="ARBA" id="ARBA00004604"/>
    </source>
</evidence>
<feature type="region of interest" description="Disordered" evidence="5">
    <location>
        <begin position="1253"/>
        <end position="1336"/>
    </location>
</feature>
<dbReference type="SMART" id="SM00386">
    <property type="entry name" value="HAT"/>
    <property type="match status" value="5"/>
</dbReference>
<feature type="compositionally biased region" description="Basic and acidic residues" evidence="5">
    <location>
        <begin position="1268"/>
        <end position="1279"/>
    </location>
</feature>
<dbReference type="InterPro" id="IPR003107">
    <property type="entry name" value="HAT"/>
</dbReference>
<dbReference type="PANTHER" id="PTHR23270">
    <property type="entry name" value="PROGRAMMED CELL DEATH PROTEIN 11 PRE-RRNA PROCESSING PROTEIN RRP5"/>
    <property type="match status" value="1"/>
</dbReference>
<feature type="domain" description="S1 motif" evidence="6">
    <location>
        <begin position="85"/>
        <end position="168"/>
    </location>
</feature>
<keyword evidence="4" id="KW-0539">Nucleus</keyword>
<dbReference type="InterPro" id="IPR012340">
    <property type="entry name" value="NA-bd_OB-fold"/>
</dbReference>
<dbReference type="InterPro" id="IPR003029">
    <property type="entry name" value="S1_domain"/>
</dbReference>
<dbReference type="PANTHER" id="PTHR23270:SF10">
    <property type="entry name" value="PROTEIN RRP5 HOMOLOG"/>
    <property type="match status" value="1"/>
</dbReference>
<dbReference type="GO" id="GO:0003723">
    <property type="term" value="F:RNA binding"/>
    <property type="evidence" value="ECO:0007669"/>
    <property type="project" value="TreeGrafter"/>
</dbReference>
<protein>
    <submittedName>
        <fullName evidence="7">Putative programmed cell death protein</fullName>
    </submittedName>
</protein>
<keyword evidence="3" id="KW-0677">Repeat</keyword>
<dbReference type="InterPro" id="IPR048059">
    <property type="entry name" value="Rrp5_S1_rpt_hs1_sc1"/>
</dbReference>
<dbReference type="InterPro" id="IPR045209">
    <property type="entry name" value="Rrp5"/>
</dbReference>
<feature type="compositionally biased region" description="Basic and acidic residues" evidence="5">
    <location>
        <begin position="1118"/>
        <end position="1135"/>
    </location>
</feature>
<dbReference type="SUPFAM" id="SSF50249">
    <property type="entry name" value="Nucleic acid-binding proteins"/>
    <property type="match status" value="2"/>
</dbReference>
<dbReference type="InterPro" id="IPR011990">
    <property type="entry name" value="TPR-like_helical_dom_sf"/>
</dbReference>
<organism evidence="7">
    <name type="scientific">Anopheles darlingi</name>
    <name type="common">Mosquito</name>
    <dbReference type="NCBI Taxonomy" id="43151"/>
    <lineage>
        <taxon>Eukaryota</taxon>
        <taxon>Metazoa</taxon>
        <taxon>Ecdysozoa</taxon>
        <taxon>Arthropoda</taxon>
        <taxon>Hexapoda</taxon>
        <taxon>Insecta</taxon>
        <taxon>Pterygota</taxon>
        <taxon>Neoptera</taxon>
        <taxon>Endopterygota</taxon>
        <taxon>Diptera</taxon>
        <taxon>Nematocera</taxon>
        <taxon>Culicoidea</taxon>
        <taxon>Culicidae</taxon>
        <taxon>Anophelinae</taxon>
        <taxon>Anopheles</taxon>
    </lineage>
</organism>
<dbReference type="CDD" id="cd05693">
    <property type="entry name" value="S1_Rrp5_repeat_hs1_sc1"/>
    <property type="match status" value="1"/>
</dbReference>
<dbReference type="SUPFAM" id="SSF48452">
    <property type="entry name" value="TPR-like"/>
    <property type="match status" value="2"/>
</dbReference>
<feature type="region of interest" description="Disordered" evidence="5">
    <location>
        <begin position="1"/>
        <end position="62"/>
    </location>
</feature>
<dbReference type="EMBL" id="GGFL01006172">
    <property type="protein sequence ID" value="MBW70350.1"/>
    <property type="molecule type" value="Transcribed_RNA"/>
</dbReference>
<evidence type="ECO:0000259" key="6">
    <source>
        <dbReference type="PROSITE" id="PS50126"/>
    </source>
</evidence>
<dbReference type="PROSITE" id="PS50126">
    <property type="entry name" value="S1"/>
    <property type="match status" value="1"/>
</dbReference>
<feature type="compositionally biased region" description="Acidic residues" evidence="5">
    <location>
        <begin position="1036"/>
        <end position="1047"/>
    </location>
</feature>
<feature type="compositionally biased region" description="Basic and acidic residues" evidence="5">
    <location>
        <begin position="1095"/>
        <end position="1110"/>
    </location>
</feature>
<dbReference type="Pfam" id="PF23231">
    <property type="entry name" value="HAT_Syf1_CNRKL1_C"/>
    <property type="match status" value="1"/>
</dbReference>
<proteinExistence type="predicted"/>
<feature type="compositionally biased region" description="Basic and acidic residues" evidence="5">
    <location>
        <begin position="1075"/>
        <end position="1085"/>
    </location>
</feature>
<feature type="compositionally biased region" description="Acidic residues" evidence="5">
    <location>
        <begin position="1055"/>
        <end position="1074"/>
    </location>
</feature>
<feature type="compositionally biased region" description="Acidic residues" evidence="5">
    <location>
        <begin position="1311"/>
        <end position="1323"/>
    </location>
</feature>
<dbReference type="InterPro" id="IPR055430">
    <property type="entry name" value="HAT_Syf1_CNRKL1_C"/>
</dbReference>
<name>A0A2M4CYE1_ANODA</name>
<feature type="compositionally biased region" description="Basic residues" evidence="5">
    <location>
        <begin position="1255"/>
        <end position="1267"/>
    </location>
</feature>
<dbReference type="GO" id="GO:0006364">
    <property type="term" value="P:rRNA processing"/>
    <property type="evidence" value="ECO:0007669"/>
    <property type="project" value="UniProtKB-KW"/>
</dbReference>